<dbReference type="PANTHER" id="PTHR23251">
    <property type="entry name" value="LYSINE-RICH CEACAM1 CO-ISOLATED PROTEIN LYRIC PROTEIN"/>
    <property type="match status" value="1"/>
</dbReference>
<dbReference type="GO" id="GO:0043066">
    <property type="term" value="P:negative regulation of apoptotic process"/>
    <property type="evidence" value="ECO:0007669"/>
    <property type="project" value="InterPro"/>
</dbReference>
<feature type="compositionally biased region" description="Polar residues" evidence="3">
    <location>
        <begin position="516"/>
        <end position="535"/>
    </location>
</feature>
<evidence type="ECO:0000256" key="1">
    <source>
        <dbReference type="ARBA" id="ARBA00004123"/>
    </source>
</evidence>
<feature type="compositionally biased region" description="Basic residues" evidence="3">
    <location>
        <begin position="538"/>
        <end position="549"/>
    </location>
</feature>
<feature type="compositionally biased region" description="Basic residues" evidence="3">
    <location>
        <begin position="198"/>
        <end position="208"/>
    </location>
</feature>
<feature type="region of interest" description="Disordered" evidence="3">
    <location>
        <begin position="280"/>
        <end position="549"/>
    </location>
</feature>
<dbReference type="InterPro" id="IPR031402">
    <property type="entry name" value="LYRIC"/>
</dbReference>
<feature type="compositionally biased region" description="Basic and acidic residues" evidence="3">
    <location>
        <begin position="388"/>
        <end position="401"/>
    </location>
</feature>
<keyword evidence="6" id="KW-1185">Reference proteome</keyword>
<protein>
    <submittedName>
        <fullName evidence="5">Metadherin</fullName>
    </submittedName>
    <submittedName>
        <fullName evidence="8">Protein LYRIC isoform X3</fullName>
    </submittedName>
</protein>
<evidence type="ECO:0000256" key="4">
    <source>
        <dbReference type="SAM" id="Phobius"/>
    </source>
</evidence>
<evidence type="ECO:0000313" key="8">
    <source>
        <dbReference type="RefSeq" id="XP_028389329.1"/>
    </source>
</evidence>
<dbReference type="PANTHER" id="PTHR23251:SF0">
    <property type="entry name" value="PROTEIN LYRIC"/>
    <property type="match status" value="1"/>
</dbReference>
<organism evidence="6 8">
    <name type="scientific">Phyllostomus discolor</name>
    <name type="common">pale spear-nosed bat</name>
    <dbReference type="NCBI Taxonomy" id="89673"/>
    <lineage>
        <taxon>Eukaryota</taxon>
        <taxon>Metazoa</taxon>
        <taxon>Chordata</taxon>
        <taxon>Craniata</taxon>
        <taxon>Vertebrata</taxon>
        <taxon>Euteleostomi</taxon>
        <taxon>Mammalia</taxon>
        <taxon>Eutheria</taxon>
        <taxon>Laurasiatheria</taxon>
        <taxon>Chiroptera</taxon>
        <taxon>Yangochiroptera</taxon>
        <taxon>Phyllostomidae</taxon>
        <taxon>Phyllostominae</taxon>
        <taxon>Phyllostomus</taxon>
    </lineage>
</organism>
<feature type="transmembrane region" description="Helical" evidence="4">
    <location>
        <begin position="50"/>
        <end position="78"/>
    </location>
</feature>
<name>A0A6J2NBZ8_9CHIR</name>
<feature type="compositionally biased region" description="Basic residues" evidence="3">
    <location>
        <begin position="408"/>
        <end position="418"/>
    </location>
</feature>
<dbReference type="CTD" id="92140"/>
<evidence type="ECO:0000313" key="6">
    <source>
        <dbReference type="Proteomes" id="UP000504628"/>
    </source>
</evidence>
<keyword evidence="4" id="KW-0472">Membrane</keyword>
<dbReference type="GO" id="GO:0005634">
    <property type="term" value="C:nucleus"/>
    <property type="evidence" value="ECO:0007669"/>
    <property type="project" value="UniProtKB-SubCell"/>
</dbReference>
<feature type="compositionally biased region" description="Polar residues" evidence="3">
    <location>
        <begin position="292"/>
        <end position="309"/>
    </location>
</feature>
<reference evidence="8" key="2">
    <citation type="submission" date="2025-04" db="UniProtKB">
        <authorList>
            <consortium name="RefSeq"/>
        </authorList>
    </citation>
    <scope>IDENTIFICATION</scope>
    <source>
        <tissue evidence="8">Muscle</tissue>
    </source>
</reference>
<evidence type="ECO:0000256" key="2">
    <source>
        <dbReference type="ARBA" id="ARBA00023242"/>
    </source>
</evidence>
<dbReference type="EMBL" id="JABVXQ010000007">
    <property type="protein sequence ID" value="KAF6100262.1"/>
    <property type="molecule type" value="Genomic_DNA"/>
</dbReference>
<dbReference type="GO" id="GO:0006357">
    <property type="term" value="P:regulation of transcription by RNA polymerase II"/>
    <property type="evidence" value="ECO:0007669"/>
    <property type="project" value="TreeGrafter"/>
</dbReference>
<keyword evidence="2" id="KW-0539">Nucleus</keyword>
<comment type="subcellular location">
    <subcellularLocation>
        <location evidence="1">Nucleus</location>
    </subcellularLocation>
</comment>
<keyword evidence="4" id="KW-0812">Transmembrane</keyword>
<feature type="region of interest" description="Disordered" evidence="3">
    <location>
        <begin position="78"/>
        <end position="219"/>
    </location>
</feature>
<gene>
    <name evidence="8" type="primary">MTDH</name>
    <name evidence="5" type="ORF">HJG60_013330</name>
</gene>
<dbReference type="GeneID" id="114514397"/>
<dbReference type="GO" id="GO:0043123">
    <property type="term" value="P:positive regulation of canonical NF-kappaB signal transduction"/>
    <property type="evidence" value="ECO:0007669"/>
    <property type="project" value="InterPro"/>
</dbReference>
<dbReference type="GO" id="GO:0045766">
    <property type="term" value="P:positive regulation of angiogenesis"/>
    <property type="evidence" value="ECO:0007669"/>
    <property type="project" value="InterPro"/>
</dbReference>
<feature type="compositionally biased region" description="Basic residues" evidence="3">
    <location>
        <begin position="160"/>
        <end position="169"/>
    </location>
</feature>
<reference evidence="5 7" key="1">
    <citation type="journal article" date="2020" name="Nature">
        <title>Six reference-quality genomes reveal evolution of bat adaptations.</title>
        <authorList>
            <person name="Jebb D."/>
            <person name="Huang Z."/>
            <person name="Pippel M."/>
            <person name="Hughes G.M."/>
            <person name="Lavrichenko K."/>
            <person name="Devanna P."/>
            <person name="Winkler S."/>
            <person name="Jermiin L.S."/>
            <person name="Skirmuntt E.C."/>
            <person name="Katzourakis A."/>
            <person name="Burkitt-Gray L."/>
            <person name="Ray D.A."/>
            <person name="Sullivan K.A.M."/>
            <person name="Roscito J.G."/>
            <person name="Kirilenko B.M."/>
            <person name="Davalos L.M."/>
            <person name="Corthals A.P."/>
            <person name="Power M.L."/>
            <person name="Jones G."/>
            <person name="Ransome R.D."/>
            <person name="Dechmann D.K.N."/>
            <person name="Locatelli A.G."/>
            <person name="Puechmaille S.J."/>
            <person name="Fedrigo O."/>
            <person name="Jarvis E.D."/>
            <person name="Hiller M."/>
            <person name="Vernes S.C."/>
            <person name="Myers E.W."/>
            <person name="Teeling E.C."/>
        </authorList>
    </citation>
    <scope>NUCLEOTIDE SEQUENCE [LARGE SCALE GENOMIC DNA]</scope>
    <source>
        <strain evidence="5">Bat1K_MPI-CBG_1</strain>
    </source>
</reference>
<evidence type="ECO:0000313" key="7">
    <source>
        <dbReference type="Proteomes" id="UP000664940"/>
    </source>
</evidence>
<dbReference type="Pfam" id="PF15686">
    <property type="entry name" value="LYRIC"/>
    <property type="match status" value="2"/>
</dbReference>
<sequence>MAARSWQDELAQQAEEGSARLQEMLSVGLGFLRTELGLDLGLEPKRYPGWVILVGTVALGLLLLFLVGYGWAAACAGARKKRRSPPRKREEVATSPASAAEDLALLKNLRSEDQKKKNRKKLPEKPKPNGRTVEVAEEEVALTPRNVTAKQPLETDKKNEKSKKNKKKSKSDAKAMQNSSRHDGKEVDEGAWETKISHREKRQQRKRDKVQTDCGSLDSTIPGIENTITVTTEQLTTASFPVGSKKNKGDSHLNVQVSNFKSGKGDSTLQVSSGLNENLTVNGGGWNEKSIKPSSQISAGEDQWNSISPASAGKRKTEPSAWGQDTADANANGKDWGRSWSDRSIFSGIDGLSSADPSSDWNAPAEEWGNWVDEERASLLKSQEPIPDDQKVSDDDKEKGEGALSTGKSKKKKKKKKKQGDDNSPAQDPEEIEKEIKEELPVNTSKVRPKQEKAFSLKTISTSDPAEALVKNSQPIKTLPPAVSTEPSVTLSKSDSDKSSSQVPPMLQESEKSKSNTKQNSVPPSQTKSETSWESPKQIKKKKKARRET</sequence>
<dbReference type="AlphaFoldDB" id="A0A6J2NBZ8"/>
<evidence type="ECO:0000313" key="5">
    <source>
        <dbReference type="EMBL" id="KAF6100262.1"/>
    </source>
</evidence>
<accession>A0A6J2NBZ8</accession>
<feature type="compositionally biased region" description="Basic and acidic residues" evidence="3">
    <location>
        <begin position="109"/>
        <end position="127"/>
    </location>
</feature>
<dbReference type="GO" id="GO:0003712">
    <property type="term" value="F:transcription coregulator activity"/>
    <property type="evidence" value="ECO:0007669"/>
    <property type="project" value="TreeGrafter"/>
</dbReference>
<dbReference type="GO" id="GO:0051059">
    <property type="term" value="F:NF-kappaB binding"/>
    <property type="evidence" value="ECO:0007669"/>
    <property type="project" value="TreeGrafter"/>
</dbReference>
<proteinExistence type="predicted"/>
<dbReference type="InterPro" id="IPR052305">
    <property type="entry name" value="TransReg_TumorExp"/>
</dbReference>
<dbReference type="Proteomes" id="UP000664940">
    <property type="component" value="Unassembled WGS sequence"/>
</dbReference>
<evidence type="ECO:0000256" key="3">
    <source>
        <dbReference type="SAM" id="MobiDB-lite"/>
    </source>
</evidence>
<dbReference type="RefSeq" id="XP_028389329.1">
    <property type="nucleotide sequence ID" value="XM_028533528.2"/>
</dbReference>
<keyword evidence="4" id="KW-1133">Transmembrane helix</keyword>
<dbReference type="Proteomes" id="UP000504628">
    <property type="component" value="Chromosome 7"/>
</dbReference>